<accession>A0ACA9RA60</accession>
<evidence type="ECO:0000313" key="1">
    <source>
        <dbReference type="EMBL" id="CAG8784185.1"/>
    </source>
</evidence>
<keyword evidence="2" id="KW-1185">Reference proteome</keyword>
<feature type="non-terminal residue" evidence="1">
    <location>
        <position position="1"/>
    </location>
</feature>
<gene>
    <name evidence="1" type="ORF">ACOLOM_LOCUS14466</name>
</gene>
<dbReference type="EMBL" id="CAJVPT010074429">
    <property type="protein sequence ID" value="CAG8784185.1"/>
    <property type="molecule type" value="Genomic_DNA"/>
</dbReference>
<protein>
    <submittedName>
        <fullName evidence="1">567_t:CDS:1</fullName>
    </submittedName>
</protein>
<sequence>TSPNVRYTDTHIIADYAYNNVTVIKNEIDGILEVLPTETKYQFKTELNIPKVGLMMVGWGGNNGSTLTASIMANRENITWRTKDGVKTPNYFGSVVQASTLKLGVDPKGNDFYIPFNQILPMVHPNDLVLG</sequence>
<dbReference type="Proteomes" id="UP000789525">
    <property type="component" value="Unassembled WGS sequence"/>
</dbReference>
<reference evidence="1" key="1">
    <citation type="submission" date="2021-06" db="EMBL/GenBank/DDBJ databases">
        <authorList>
            <person name="Kallberg Y."/>
            <person name="Tangrot J."/>
            <person name="Rosling A."/>
        </authorList>
    </citation>
    <scope>NUCLEOTIDE SEQUENCE</scope>
    <source>
        <strain evidence="1">CL356</strain>
    </source>
</reference>
<name>A0ACA9RA60_9GLOM</name>
<organism evidence="1 2">
    <name type="scientific">Acaulospora colombiana</name>
    <dbReference type="NCBI Taxonomy" id="27376"/>
    <lineage>
        <taxon>Eukaryota</taxon>
        <taxon>Fungi</taxon>
        <taxon>Fungi incertae sedis</taxon>
        <taxon>Mucoromycota</taxon>
        <taxon>Glomeromycotina</taxon>
        <taxon>Glomeromycetes</taxon>
        <taxon>Diversisporales</taxon>
        <taxon>Acaulosporaceae</taxon>
        <taxon>Acaulospora</taxon>
    </lineage>
</organism>
<proteinExistence type="predicted"/>
<feature type="non-terminal residue" evidence="1">
    <location>
        <position position="131"/>
    </location>
</feature>
<comment type="caution">
    <text evidence="1">The sequence shown here is derived from an EMBL/GenBank/DDBJ whole genome shotgun (WGS) entry which is preliminary data.</text>
</comment>
<evidence type="ECO:0000313" key="2">
    <source>
        <dbReference type="Proteomes" id="UP000789525"/>
    </source>
</evidence>